<keyword evidence="3" id="KW-1003">Cell membrane</keyword>
<evidence type="ECO:0000256" key="9">
    <source>
        <dbReference type="SAM" id="Phobius"/>
    </source>
</evidence>
<evidence type="ECO:0000256" key="5">
    <source>
        <dbReference type="ARBA" id="ARBA00022741"/>
    </source>
</evidence>
<dbReference type="InterPro" id="IPR017871">
    <property type="entry name" value="ABC_transporter-like_CS"/>
</dbReference>
<dbReference type="RefSeq" id="WP_158205987.1">
    <property type="nucleotide sequence ID" value="NZ_WSZK01000034.1"/>
</dbReference>
<dbReference type="InterPro" id="IPR036640">
    <property type="entry name" value="ABC1_TM_sf"/>
</dbReference>
<keyword evidence="4 9" id="KW-0812">Transmembrane</keyword>
<dbReference type="SMART" id="SM00382">
    <property type="entry name" value="AAA"/>
    <property type="match status" value="1"/>
</dbReference>
<evidence type="ECO:0000256" key="8">
    <source>
        <dbReference type="ARBA" id="ARBA00023136"/>
    </source>
</evidence>
<keyword evidence="7 9" id="KW-1133">Transmembrane helix</keyword>
<dbReference type="PANTHER" id="PTHR24221">
    <property type="entry name" value="ATP-BINDING CASSETTE SUB-FAMILY B"/>
    <property type="match status" value="1"/>
</dbReference>
<dbReference type="PROSITE" id="PS00211">
    <property type="entry name" value="ABC_TRANSPORTER_1"/>
    <property type="match status" value="1"/>
</dbReference>
<dbReference type="GO" id="GO:0140359">
    <property type="term" value="F:ABC-type transporter activity"/>
    <property type="evidence" value="ECO:0007669"/>
    <property type="project" value="InterPro"/>
</dbReference>
<dbReference type="FunFam" id="3.40.50.300:FF:000221">
    <property type="entry name" value="Multidrug ABC transporter ATP-binding protein"/>
    <property type="match status" value="1"/>
</dbReference>
<keyword evidence="6 12" id="KW-0067">ATP-binding</keyword>
<evidence type="ECO:0000259" key="11">
    <source>
        <dbReference type="PROSITE" id="PS50929"/>
    </source>
</evidence>
<dbReference type="EMBL" id="WSZK01000034">
    <property type="protein sequence ID" value="MWG36326.1"/>
    <property type="molecule type" value="Genomic_DNA"/>
</dbReference>
<comment type="subcellular location">
    <subcellularLocation>
        <location evidence="1">Cell membrane</location>
        <topology evidence="1">Multi-pass membrane protein</topology>
    </subcellularLocation>
</comment>
<feature type="domain" description="ABC transporter" evidence="10">
    <location>
        <begin position="365"/>
        <end position="599"/>
    </location>
</feature>
<dbReference type="SUPFAM" id="SSF90123">
    <property type="entry name" value="ABC transporter transmembrane region"/>
    <property type="match status" value="1"/>
</dbReference>
<evidence type="ECO:0000259" key="10">
    <source>
        <dbReference type="PROSITE" id="PS50893"/>
    </source>
</evidence>
<name>A0A6B0GN26_9EURY</name>
<evidence type="ECO:0000256" key="6">
    <source>
        <dbReference type="ARBA" id="ARBA00022840"/>
    </source>
</evidence>
<keyword evidence="13" id="KW-1185">Reference proteome</keyword>
<dbReference type="Proteomes" id="UP000451471">
    <property type="component" value="Unassembled WGS sequence"/>
</dbReference>
<organism evidence="12 13">
    <name type="scientific">Halomarina oriensis</name>
    <dbReference type="NCBI Taxonomy" id="671145"/>
    <lineage>
        <taxon>Archaea</taxon>
        <taxon>Methanobacteriati</taxon>
        <taxon>Methanobacteriota</taxon>
        <taxon>Stenosarchaea group</taxon>
        <taxon>Halobacteria</taxon>
        <taxon>Halobacteriales</taxon>
        <taxon>Natronomonadaceae</taxon>
        <taxon>Halomarina</taxon>
    </lineage>
</organism>
<protein>
    <submittedName>
        <fullName evidence="12">ATP-binding cassette domain-containing protein</fullName>
    </submittedName>
</protein>
<dbReference type="InterPro" id="IPR039421">
    <property type="entry name" value="Type_1_exporter"/>
</dbReference>
<dbReference type="SUPFAM" id="SSF52540">
    <property type="entry name" value="P-loop containing nucleoside triphosphate hydrolases"/>
    <property type="match status" value="1"/>
</dbReference>
<accession>A0A6B0GN26</accession>
<proteinExistence type="predicted"/>
<feature type="transmembrane region" description="Helical" evidence="9">
    <location>
        <begin position="78"/>
        <end position="101"/>
    </location>
</feature>
<sequence length="601" mass="65867">MSDDVEHREVTTEEKFRALRASLAYRPVLTGVVMFLSVVAAVLEGLGLSFIVPIVEQVQSGGTPSEDPTGVMSAFSEVYGFFGVALTLESIVVGVVLVMIVRYTTSFVVGWMGASLEADYIRHLQSELFENALDARIAYFDRNGSDKILNKIVTEASYAAKSLRQAIYVFEQSVLCLMYLAIAVYLAPVLTVGMAVFLGGLVFLIRGVLESGYDVGDRVAAANERIQEIVQAGTQGIRDVKLFGMTDELSRNFGGAVDTFVSSTVTLRRNETAVDRLYELVVAVTVFVLIYFAVTFASMSLGALGVFLFAMFRLGPKLSYLNNHVYSLEGNLPHLVRTRRTIASLAAHAEPNPATRQLPTRVRGVRFDDVGFAYDPDDPVVDGLSFAVDRGEFVAFVGPSGAGKSTVVALLTRMYDPDRGAIYADDVPIEAAEIGQWRSRVSVVRQNPYIFNDTLRYNVTVGNRDASDAEVDQACRIAQVDEFLDGLPRGYDTVLGDDGVRLSGGQRQRIAIARALLADADVLVFDEATSDLDTALERHVHRGIEEMERDVALIVIAHRLSTVTNADRIYTMEDGHVVEAGTHEQLLENEGRYASLYTIQT</sequence>
<keyword evidence="8 9" id="KW-0472">Membrane</keyword>
<dbReference type="PROSITE" id="PS50929">
    <property type="entry name" value="ABC_TM1F"/>
    <property type="match status" value="1"/>
</dbReference>
<dbReference type="PANTHER" id="PTHR24221:SF646">
    <property type="entry name" value="HAEMOLYSIN SECRETION ATP-BINDING PROTEIN"/>
    <property type="match status" value="1"/>
</dbReference>
<evidence type="ECO:0000313" key="12">
    <source>
        <dbReference type="EMBL" id="MWG36326.1"/>
    </source>
</evidence>
<keyword evidence="5" id="KW-0547">Nucleotide-binding</keyword>
<dbReference type="GO" id="GO:0005886">
    <property type="term" value="C:plasma membrane"/>
    <property type="evidence" value="ECO:0007669"/>
    <property type="project" value="UniProtKB-SubCell"/>
</dbReference>
<evidence type="ECO:0000256" key="1">
    <source>
        <dbReference type="ARBA" id="ARBA00004651"/>
    </source>
</evidence>
<evidence type="ECO:0000313" key="13">
    <source>
        <dbReference type="Proteomes" id="UP000451471"/>
    </source>
</evidence>
<dbReference type="AlphaFoldDB" id="A0A6B0GN26"/>
<keyword evidence="2" id="KW-0813">Transport</keyword>
<evidence type="ECO:0000256" key="2">
    <source>
        <dbReference type="ARBA" id="ARBA00022448"/>
    </source>
</evidence>
<dbReference type="InterPro" id="IPR027417">
    <property type="entry name" value="P-loop_NTPase"/>
</dbReference>
<dbReference type="PROSITE" id="PS50893">
    <property type="entry name" value="ABC_TRANSPORTER_2"/>
    <property type="match status" value="1"/>
</dbReference>
<dbReference type="Gene3D" id="1.20.1560.10">
    <property type="entry name" value="ABC transporter type 1, transmembrane domain"/>
    <property type="match status" value="1"/>
</dbReference>
<comment type="caution">
    <text evidence="12">The sequence shown here is derived from an EMBL/GenBank/DDBJ whole genome shotgun (WGS) entry which is preliminary data.</text>
</comment>
<feature type="transmembrane region" description="Helical" evidence="9">
    <location>
        <begin position="280"/>
        <end position="312"/>
    </location>
</feature>
<dbReference type="GO" id="GO:0005524">
    <property type="term" value="F:ATP binding"/>
    <property type="evidence" value="ECO:0007669"/>
    <property type="project" value="UniProtKB-KW"/>
</dbReference>
<dbReference type="GO" id="GO:0016887">
    <property type="term" value="F:ATP hydrolysis activity"/>
    <property type="evidence" value="ECO:0007669"/>
    <property type="project" value="InterPro"/>
</dbReference>
<dbReference type="InterPro" id="IPR003439">
    <property type="entry name" value="ABC_transporter-like_ATP-bd"/>
</dbReference>
<feature type="domain" description="ABC transmembrane type-1" evidence="11">
    <location>
        <begin position="32"/>
        <end position="330"/>
    </location>
</feature>
<evidence type="ECO:0000256" key="7">
    <source>
        <dbReference type="ARBA" id="ARBA00022989"/>
    </source>
</evidence>
<gene>
    <name evidence="12" type="ORF">GQS65_17865</name>
</gene>
<dbReference type="InterPro" id="IPR003593">
    <property type="entry name" value="AAA+_ATPase"/>
</dbReference>
<dbReference type="InterPro" id="IPR011527">
    <property type="entry name" value="ABC1_TM_dom"/>
</dbReference>
<dbReference type="OrthoDB" id="121502at2157"/>
<evidence type="ECO:0000256" key="4">
    <source>
        <dbReference type="ARBA" id="ARBA00022692"/>
    </source>
</evidence>
<dbReference type="Gene3D" id="3.40.50.300">
    <property type="entry name" value="P-loop containing nucleotide triphosphate hydrolases"/>
    <property type="match status" value="1"/>
</dbReference>
<dbReference type="Pfam" id="PF00664">
    <property type="entry name" value="ABC_membrane"/>
    <property type="match status" value="1"/>
</dbReference>
<dbReference type="Pfam" id="PF00005">
    <property type="entry name" value="ABC_tran"/>
    <property type="match status" value="1"/>
</dbReference>
<dbReference type="GO" id="GO:0034040">
    <property type="term" value="F:ATPase-coupled lipid transmembrane transporter activity"/>
    <property type="evidence" value="ECO:0007669"/>
    <property type="project" value="TreeGrafter"/>
</dbReference>
<evidence type="ECO:0000256" key="3">
    <source>
        <dbReference type="ARBA" id="ARBA00022475"/>
    </source>
</evidence>
<feature type="transmembrane region" description="Helical" evidence="9">
    <location>
        <begin position="174"/>
        <end position="205"/>
    </location>
</feature>
<reference evidence="12 13" key="1">
    <citation type="submission" date="2019-12" db="EMBL/GenBank/DDBJ databases">
        <title>Halocatena pleomorpha gen. nov. sp. nov., an extremely halophilic archaeon of family Halobacteriaceae isolated from saltpan soil.</title>
        <authorList>
            <person name="Pal Y."/>
            <person name="Verma A."/>
            <person name="Krishnamurthi S."/>
            <person name="Kumar P."/>
        </authorList>
    </citation>
    <scope>NUCLEOTIDE SEQUENCE [LARGE SCALE GENOMIC DNA]</scope>
    <source>
        <strain evidence="12 13">JCM 16495</strain>
    </source>
</reference>
<feature type="transmembrane region" description="Helical" evidence="9">
    <location>
        <begin position="23"/>
        <end position="43"/>
    </location>
</feature>